<dbReference type="Proteomes" id="UP000006180">
    <property type="component" value="Chromosome"/>
</dbReference>
<dbReference type="STRING" id="1185652.USDA257_c03980"/>
<sequence length="51" mass="5334">MGPDASPFRGACAVPLPLLVRLAIHANILPVDSNQALLPASLGQIMSKLKK</sequence>
<gene>
    <name evidence="1" type="ORF">USDA257_c03980</name>
</gene>
<evidence type="ECO:0000313" key="2">
    <source>
        <dbReference type="Proteomes" id="UP000006180"/>
    </source>
</evidence>
<dbReference type="EMBL" id="CP003563">
    <property type="protein sequence ID" value="AFL48995.1"/>
    <property type="molecule type" value="Genomic_DNA"/>
</dbReference>
<protein>
    <submittedName>
        <fullName evidence="1">Uncharacterized protein</fullName>
    </submittedName>
</protein>
<dbReference type="HOGENOM" id="CLU_3103833_0_0_5"/>
<accession>I3WZD9</accession>
<reference evidence="1 2" key="1">
    <citation type="journal article" date="2012" name="J. Bacteriol.">
        <title>Complete genome sequence of the broad-host-range strain Sinorhizobium fredii USDA257.</title>
        <authorList>
            <person name="Schuldes J."/>
            <person name="Rodriguez Orbegoso M."/>
            <person name="Schmeisser C."/>
            <person name="Krishnan H.B."/>
            <person name="Daniel R."/>
            <person name="Streit W.R."/>
        </authorList>
    </citation>
    <scope>NUCLEOTIDE SEQUENCE [LARGE SCALE GENOMIC DNA]</scope>
    <source>
        <strain evidence="1 2">USDA 257</strain>
    </source>
</reference>
<organism evidence="1 2">
    <name type="scientific">Sinorhizobium fredii (strain USDA 257)</name>
    <dbReference type="NCBI Taxonomy" id="1185652"/>
    <lineage>
        <taxon>Bacteria</taxon>
        <taxon>Pseudomonadati</taxon>
        <taxon>Pseudomonadota</taxon>
        <taxon>Alphaproteobacteria</taxon>
        <taxon>Hyphomicrobiales</taxon>
        <taxon>Rhizobiaceae</taxon>
        <taxon>Sinorhizobium/Ensifer group</taxon>
        <taxon>Sinorhizobium</taxon>
    </lineage>
</organism>
<name>I3WZD9_SINF2</name>
<proteinExistence type="predicted"/>
<dbReference type="KEGG" id="sfd:USDA257_c03980"/>
<dbReference type="PATRIC" id="fig|1185652.3.peg.411"/>
<evidence type="ECO:0000313" key="1">
    <source>
        <dbReference type="EMBL" id="AFL48995.1"/>
    </source>
</evidence>
<dbReference type="AlphaFoldDB" id="I3WZD9"/>